<dbReference type="Proteomes" id="UP000198520">
    <property type="component" value="Unassembled WGS sequence"/>
</dbReference>
<dbReference type="InterPro" id="IPR036995">
    <property type="entry name" value="MPG_sf"/>
</dbReference>
<dbReference type="SUPFAM" id="SSF50486">
    <property type="entry name" value="FMT C-terminal domain-like"/>
    <property type="match status" value="1"/>
</dbReference>
<name>A0A1I2EDQ6_9MICO</name>
<organism evidence="6 7">
    <name type="scientific">Flavimobilis marinus</name>
    <dbReference type="NCBI Taxonomy" id="285351"/>
    <lineage>
        <taxon>Bacteria</taxon>
        <taxon>Bacillati</taxon>
        <taxon>Actinomycetota</taxon>
        <taxon>Actinomycetes</taxon>
        <taxon>Micrococcales</taxon>
        <taxon>Jonesiaceae</taxon>
        <taxon>Flavimobilis</taxon>
    </lineage>
</organism>
<evidence type="ECO:0000256" key="1">
    <source>
        <dbReference type="ARBA" id="ARBA00009232"/>
    </source>
</evidence>
<dbReference type="STRING" id="285351.SAMN04488035_1006"/>
<evidence type="ECO:0000313" key="7">
    <source>
        <dbReference type="Proteomes" id="UP000198520"/>
    </source>
</evidence>
<dbReference type="GO" id="GO:0003677">
    <property type="term" value="F:DNA binding"/>
    <property type="evidence" value="ECO:0007669"/>
    <property type="project" value="InterPro"/>
</dbReference>
<dbReference type="PANTHER" id="PTHR10429">
    <property type="entry name" value="DNA-3-METHYLADENINE GLYCOSYLASE"/>
    <property type="match status" value="1"/>
</dbReference>
<dbReference type="NCBIfam" id="NF002003">
    <property type="entry name" value="PRK00802.1-3"/>
    <property type="match status" value="1"/>
</dbReference>
<dbReference type="InterPro" id="IPR003180">
    <property type="entry name" value="MPG"/>
</dbReference>
<dbReference type="InterPro" id="IPR011034">
    <property type="entry name" value="Formyl_transferase-like_C_sf"/>
</dbReference>
<accession>A0A1I2EDQ6</accession>
<keyword evidence="3 5" id="KW-0378">Hydrolase</keyword>
<keyword evidence="4 5" id="KW-0234">DNA repair</keyword>
<dbReference type="GO" id="GO:0003905">
    <property type="term" value="F:alkylbase DNA N-glycosylase activity"/>
    <property type="evidence" value="ECO:0007669"/>
    <property type="project" value="InterPro"/>
</dbReference>
<keyword evidence="2 5" id="KW-0227">DNA damage</keyword>
<dbReference type="GO" id="GO:0006284">
    <property type="term" value="P:base-excision repair"/>
    <property type="evidence" value="ECO:0007669"/>
    <property type="project" value="InterPro"/>
</dbReference>
<dbReference type="AlphaFoldDB" id="A0A1I2EDQ6"/>
<evidence type="ECO:0000313" key="6">
    <source>
        <dbReference type="EMBL" id="SFE90608.1"/>
    </source>
</evidence>
<dbReference type="OrthoDB" id="9794313at2"/>
<dbReference type="NCBIfam" id="TIGR00567">
    <property type="entry name" value="3mg"/>
    <property type="match status" value="1"/>
</dbReference>
<dbReference type="RefSeq" id="WP_093375809.1">
    <property type="nucleotide sequence ID" value="NZ_BNAN01000001.1"/>
</dbReference>
<dbReference type="PANTHER" id="PTHR10429:SF0">
    <property type="entry name" value="DNA-3-METHYLADENINE GLYCOSYLASE"/>
    <property type="match status" value="1"/>
</dbReference>
<reference evidence="7" key="1">
    <citation type="submission" date="2016-10" db="EMBL/GenBank/DDBJ databases">
        <authorList>
            <person name="Varghese N."/>
            <person name="Submissions S."/>
        </authorList>
    </citation>
    <scope>NUCLEOTIDE SEQUENCE [LARGE SCALE GENOMIC DNA]</scope>
    <source>
        <strain evidence="7">DSM 19083</strain>
    </source>
</reference>
<gene>
    <name evidence="6" type="ORF">SAMN04488035_1006</name>
</gene>
<evidence type="ECO:0000256" key="5">
    <source>
        <dbReference type="HAMAP-Rule" id="MF_00527"/>
    </source>
</evidence>
<proteinExistence type="inferred from homology"/>
<dbReference type="CDD" id="cd00540">
    <property type="entry name" value="AAG"/>
    <property type="match status" value="1"/>
</dbReference>
<comment type="similarity">
    <text evidence="1 5">Belongs to the DNA glycosylase MPG family.</text>
</comment>
<evidence type="ECO:0000256" key="4">
    <source>
        <dbReference type="ARBA" id="ARBA00023204"/>
    </source>
</evidence>
<evidence type="ECO:0000256" key="3">
    <source>
        <dbReference type="ARBA" id="ARBA00022801"/>
    </source>
</evidence>
<dbReference type="EC" id="3.2.2.-" evidence="5"/>
<evidence type="ECO:0000256" key="2">
    <source>
        <dbReference type="ARBA" id="ARBA00022763"/>
    </source>
</evidence>
<sequence>MIPSADRTADGELAAAVAGLEQPDRAWFDRPPLDVAQGLLGAVLVSRSPGGDVALRVTETEAYHGSHDPGSHAYRGRSARNEVMFRDGGHLYVYRHLGLHTCMNVVTGKAGEASAVLLRAGEIVVGQDVAHRRRTAAGVVRSPEQLASGPARLTVALAVTMDDAGADLLDPASRLRLFVPGVPVQPYASGPRVGVGGAGAGPGFDWRRWIPGEPTVSAFRPGVTRRRRNQAD</sequence>
<dbReference type="Gene3D" id="3.10.300.10">
    <property type="entry name" value="Methylpurine-DNA glycosylase (MPG)"/>
    <property type="match status" value="1"/>
</dbReference>
<dbReference type="Pfam" id="PF02245">
    <property type="entry name" value="Pur_DNA_glyco"/>
    <property type="match status" value="1"/>
</dbReference>
<keyword evidence="7" id="KW-1185">Reference proteome</keyword>
<dbReference type="HAMAP" id="MF_00527">
    <property type="entry name" value="3MGH"/>
    <property type="match status" value="1"/>
</dbReference>
<protein>
    <recommendedName>
        <fullName evidence="5">Putative 3-methyladenine DNA glycosylase</fullName>
        <ecNumber evidence="5">3.2.2.-</ecNumber>
    </recommendedName>
</protein>
<dbReference type="EMBL" id="FONZ01000001">
    <property type="protein sequence ID" value="SFE90608.1"/>
    <property type="molecule type" value="Genomic_DNA"/>
</dbReference>